<feature type="domain" description="Heterokaryon incompatibility" evidence="1">
    <location>
        <begin position="9"/>
        <end position="172"/>
    </location>
</feature>
<reference evidence="2 3" key="1">
    <citation type="submission" date="2017-07" db="EMBL/GenBank/DDBJ databases">
        <title>Genome sequence of the Sordaria macrospora wild type strain R19027.</title>
        <authorList>
            <person name="Nowrousian M."/>
            <person name="Teichert I."/>
            <person name="Kueck U."/>
        </authorList>
    </citation>
    <scope>NUCLEOTIDE SEQUENCE [LARGE SCALE GENOMIC DNA]</scope>
    <source>
        <strain evidence="2 3">R19027</strain>
        <tissue evidence="2">Mycelium</tissue>
    </source>
</reference>
<evidence type="ECO:0000313" key="3">
    <source>
        <dbReference type="Proteomes" id="UP000433876"/>
    </source>
</evidence>
<evidence type="ECO:0000313" key="2">
    <source>
        <dbReference type="EMBL" id="KAA8633026.1"/>
    </source>
</evidence>
<organism evidence="2 3">
    <name type="scientific">Sordaria macrospora</name>
    <dbReference type="NCBI Taxonomy" id="5147"/>
    <lineage>
        <taxon>Eukaryota</taxon>
        <taxon>Fungi</taxon>
        <taxon>Dikarya</taxon>
        <taxon>Ascomycota</taxon>
        <taxon>Pezizomycotina</taxon>
        <taxon>Sordariomycetes</taxon>
        <taxon>Sordariomycetidae</taxon>
        <taxon>Sordariales</taxon>
        <taxon>Sordariaceae</taxon>
        <taxon>Sordaria</taxon>
    </lineage>
</organism>
<gene>
    <name evidence="2" type="ORF">SMACR_03485</name>
</gene>
<protein>
    <recommendedName>
        <fullName evidence="1">Heterokaryon incompatibility domain-containing protein</fullName>
    </recommendedName>
</protein>
<dbReference type="PANTHER" id="PTHR33112:SF11">
    <property type="entry name" value="HETEROKARYON INCOMPATIBILITY DOMAIN-CONTAINING PROTEIN"/>
    <property type="match status" value="1"/>
</dbReference>
<dbReference type="InterPro" id="IPR010730">
    <property type="entry name" value="HET"/>
</dbReference>
<proteinExistence type="predicted"/>
<dbReference type="VEuPathDB" id="FungiDB:SMAC_03485"/>
<comment type="caution">
    <text evidence="2">The sequence shown here is derived from an EMBL/GenBank/DDBJ whole genome shotgun (WGS) entry which is preliminary data.</text>
</comment>
<dbReference type="EMBL" id="NMPR01000044">
    <property type="protein sequence ID" value="KAA8633026.1"/>
    <property type="molecule type" value="Genomic_DNA"/>
</dbReference>
<dbReference type="AlphaFoldDB" id="A0A8S8ZVJ2"/>
<name>A0A8S8ZVJ2_SORMA</name>
<dbReference type="Proteomes" id="UP000433876">
    <property type="component" value="Unassembled WGS sequence"/>
</dbReference>
<accession>A0A8S8ZVJ2</accession>
<dbReference type="PANTHER" id="PTHR33112">
    <property type="entry name" value="DOMAIN PROTEIN, PUTATIVE-RELATED"/>
    <property type="match status" value="1"/>
</dbReference>
<dbReference type="OMA" id="SHERLYW"/>
<sequence>METKPTAPYMTVTHRWGFDDEKMVLNKGTYAALIGGLPISSMPKLFQEAMTVALHLDVNYIWIDALCILHDKDDQTDWRHEASQMQKVYSYSFCNISALDATSCSDTLFSQPRNAKEELLPHIIHLKVVSDPLSSSGIAKPESFTLSVSDISIWQKHVSTALVDTRAWVLQERVLAPRILHFGRRQLFWECRSSQTCEASSSRHLPPKLLDKTVKSMTAGLTRFLYSRPYPQ</sequence>
<dbReference type="Pfam" id="PF06985">
    <property type="entry name" value="HET"/>
    <property type="match status" value="1"/>
</dbReference>
<evidence type="ECO:0000259" key="1">
    <source>
        <dbReference type="Pfam" id="PF06985"/>
    </source>
</evidence>